<name>A0A2U9BNK1_SCOMX</name>
<gene>
    <name evidence="2" type="ORF">SMAX5B_007541</name>
</gene>
<feature type="signal peptide" evidence="1">
    <location>
        <begin position="1"/>
        <end position="17"/>
    </location>
</feature>
<evidence type="ECO:0000256" key="1">
    <source>
        <dbReference type="SAM" id="SignalP"/>
    </source>
</evidence>
<dbReference type="Proteomes" id="UP000246464">
    <property type="component" value="Chromosome 8"/>
</dbReference>
<evidence type="ECO:0000313" key="3">
    <source>
        <dbReference type="Proteomes" id="UP000246464"/>
    </source>
</evidence>
<protein>
    <recommendedName>
        <fullName evidence="4">Secreted protein</fullName>
    </recommendedName>
</protein>
<evidence type="ECO:0008006" key="4">
    <source>
        <dbReference type="Google" id="ProtNLM"/>
    </source>
</evidence>
<keyword evidence="1" id="KW-0732">Signal</keyword>
<proteinExistence type="predicted"/>
<dbReference type="AlphaFoldDB" id="A0A2U9BNK1"/>
<sequence>MSLLLPLLLWTARMLRRGRLTMFRKALTSVRVHPLHPPPPPECPNHDYPAWPVQPLCVLVSQAASCSIKEDTRNHPLNVCRISRHAPKDLRLRRRKELVLFPHSDSQHRSLRTSPACYPGAHLNICRSAPLHPPPVGC</sequence>
<feature type="chain" id="PRO_5015846952" description="Secreted protein" evidence="1">
    <location>
        <begin position="18"/>
        <end position="138"/>
    </location>
</feature>
<organism evidence="2 3">
    <name type="scientific">Scophthalmus maximus</name>
    <name type="common">Turbot</name>
    <name type="synonym">Psetta maxima</name>
    <dbReference type="NCBI Taxonomy" id="52904"/>
    <lineage>
        <taxon>Eukaryota</taxon>
        <taxon>Metazoa</taxon>
        <taxon>Chordata</taxon>
        <taxon>Craniata</taxon>
        <taxon>Vertebrata</taxon>
        <taxon>Euteleostomi</taxon>
        <taxon>Actinopterygii</taxon>
        <taxon>Neopterygii</taxon>
        <taxon>Teleostei</taxon>
        <taxon>Neoteleostei</taxon>
        <taxon>Acanthomorphata</taxon>
        <taxon>Carangaria</taxon>
        <taxon>Pleuronectiformes</taxon>
        <taxon>Pleuronectoidei</taxon>
        <taxon>Scophthalmidae</taxon>
        <taxon>Scophthalmus</taxon>
    </lineage>
</organism>
<evidence type="ECO:0000313" key="2">
    <source>
        <dbReference type="EMBL" id="AWP05694.1"/>
    </source>
</evidence>
<dbReference type="EMBL" id="CP026250">
    <property type="protein sequence ID" value="AWP05694.1"/>
    <property type="molecule type" value="Genomic_DNA"/>
</dbReference>
<keyword evidence="3" id="KW-1185">Reference proteome</keyword>
<reference evidence="2 3" key="1">
    <citation type="submission" date="2017-12" db="EMBL/GenBank/DDBJ databases">
        <title>Integrating genomic resources of turbot (Scophthalmus maximus) in depth evaluation of genetic and physical mapping variation across individuals.</title>
        <authorList>
            <person name="Martinez P."/>
        </authorList>
    </citation>
    <scope>NUCLEOTIDE SEQUENCE [LARGE SCALE GENOMIC DNA]</scope>
</reference>
<accession>A0A2U9BNK1</accession>